<dbReference type="RefSeq" id="WP_232009671.1">
    <property type="nucleotide sequence ID" value="NZ_LR134350.1"/>
</dbReference>
<keyword evidence="3" id="KW-1185">Reference proteome</keyword>
<evidence type="ECO:0008006" key="4">
    <source>
        <dbReference type="Google" id="ProtNLM"/>
    </source>
</evidence>
<dbReference type="InterPro" id="IPR000415">
    <property type="entry name" value="Nitroreductase-like"/>
</dbReference>
<name>A0A448HHX8_9ACTO</name>
<evidence type="ECO:0000313" key="3">
    <source>
        <dbReference type="Proteomes" id="UP000266895"/>
    </source>
</evidence>
<dbReference type="GO" id="GO:0016491">
    <property type="term" value="F:oxidoreductase activity"/>
    <property type="evidence" value="ECO:0007669"/>
    <property type="project" value="InterPro"/>
</dbReference>
<dbReference type="Gene3D" id="3.40.109.10">
    <property type="entry name" value="NADH Oxidase"/>
    <property type="match status" value="1"/>
</dbReference>
<dbReference type="KEGG" id="ahw:NCTC11636_01632"/>
<feature type="compositionally biased region" description="Pro residues" evidence="1">
    <location>
        <begin position="247"/>
        <end position="268"/>
    </location>
</feature>
<dbReference type="AlphaFoldDB" id="A0A448HHX8"/>
<organism evidence="2 3">
    <name type="scientific">Actinomyces howellii</name>
    <dbReference type="NCBI Taxonomy" id="52771"/>
    <lineage>
        <taxon>Bacteria</taxon>
        <taxon>Bacillati</taxon>
        <taxon>Actinomycetota</taxon>
        <taxon>Actinomycetes</taxon>
        <taxon>Actinomycetales</taxon>
        <taxon>Actinomycetaceae</taxon>
        <taxon>Actinomyces</taxon>
    </lineage>
</organism>
<accession>A0A448HHX8</accession>
<evidence type="ECO:0000256" key="1">
    <source>
        <dbReference type="SAM" id="MobiDB-lite"/>
    </source>
</evidence>
<sequence length="268" mass="28019">MRSDYQTLTRIIEGFSASSASPAGPAAVGRTRRPLTPLRPEVMTLADLAQAGAPAPHDLRSTLERRSSRVDYADEPVDARALMSTVHDALVEDLRRWGRDAPGQPEPFVLLLRATGLDPGVYRVRAEGVDLLAPLPPDRQLEGLTVQKEFARAGAIVSAAADLDEADAWAGAHGYRHAMVRCAGLIYSVHLRAAAQDLTGTVFAGLASAAVRHLLDSDGVARHQMFAVTVAVPGAPPRAAPEASAPPAEPAPPTDPPGAPAPGAPATP</sequence>
<dbReference type="Proteomes" id="UP000266895">
    <property type="component" value="Chromosome"/>
</dbReference>
<proteinExistence type="predicted"/>
<protein>
    <recommendedName>
        <fullName evidence="4">Nitroreductase family</fullName>
    </recommendedName>
</protein>
<dbReference type="EMBL" id="LR134350">
    <property type="protein sequence ID" value="VEG28618.1"/>
    <property type="molecule type" value="Genomic_DNA"/>
</dbReference>
<evidence type="ECO:0000313" key="2">
    <source>
        <dbReference type="EMBL" id="VEG28618.1"/>
    </source>
</evidence>
<feature type="region of interest" description="Disordered" evidence="1">
    <location>
        <begin position="235"/>
        <end position="268"/>
    </location>
</feature>
<reference evidence="2 3" key="1">
    <citation type="submission" date="2018-12" db="EMBL/GenBank/DDBJ databases">
        <authorList>
            <consortium name="Pathogen Informatics"/>
        </authorList>
    </citation>
    <scope>NUCLEOTIDE SEQUENCE [LARGE SCALE GENOMIC DNA]</scope>
    <source>
        <strain evidence="2 3">NCTC11636</strain>
    </source>
</reference>
<gene>
    <name evidence="2" type="ORF">NCTC11636_01632</name>
</gene>